<name>A0ABY9WGM0_9BACT</name>
<evidence type="ECO:0000313" key="2">
    <source>
        <dbReference type="Proteomes" id="UP001611383"/>
    </source>
</evidence>
<protein>
    <submittedName>
        <fullName evidence="1">Uncharacterized protein</fullName>
    </submittedName>
</protein>
<accession>A0ABY9WGM0</accession>
<gene>
    <name evidence="1" type="ORF">F0U60_01205</name>
</gene>
<keyword evidence="2" id="KW-1185">Reference proteome</keyword>
<evidence type="ECO:0000313" key="1">
    <source>
        <dbReference type="EMBL" id="WNG42863.1"/>
    </source>
</evidence>
<dbReference type="EMBL" id="CP043494">
    <property type="protein sequence ID" value="WNG42863.1"/>
    <property type="molecule type" value="Genomic_DNA"/>
</dbReference>
<sequence>MTASQMFSLLSEIFSLAARLESGSIEAARRYILENFKGNTHDGLLMVLDGLEQLHGKPETSVSPGSFVEPPREKTSINASVEVLTREFKAMLLDPSFLPTKAEVLALTRRVFGDSRTARMGGKESRQELVDRAIRMFKELEEEERRHAFQYIRNMYLRGRHSSLEQWSDIITKGE</sequence>
<reference evidence="1 2" key="1">
    <citation type="submission" date="2019-08" db="EMBL/GenBank/DDBJ databases">
        <title>Archangium and Cystobacter genomes.</title>
        <authorList>
            <person name="Chen I.-C.K."/>
            <person name="Wielgoss S."/>
        </authorList>
    </citation>
    <scope>NUCLEOTIDE SEQUENCE [LARGE SCALE GENOMIC DNA]</scope>
    <source>
        <strain evidence="1 2">Cbm 6</strain>
    </source>
</reference>
<organism evidence="1 2">
    <name type="scientific">Archangium minus</name>
    <dbReference type="NCBI Taxonomy" id="83450"/>
    <lineage>
        <taxon>Bacteria</taxon>
        <taxon>Pseudomonadati</taxon>
        <taxon>Myxococcota</taxon>
        <taxon>Myxococcia</taxon>
        <taxon>Myxococcales</taxon>
        <taxon>Cystobacterineae</taxon>
        <taxon>Archangiaceae</taxon>
        <taxon>Archangium</taxon>
    </lineage>
</organism>
<dbReference type="RefSeq" id="WP_395813018.1">
    <property type="nucleotide sequence ID" value="NZ_CP043494.1"/>
</dbReference>
<proteinExistence type="predicted"/>
<dbReference type="Proteomes" id="UP001611383">
    <property type="component" value="Chromosome"/>
</dbReference>